<dbReference type="Gene3D" id="1.20.1250.20">
    <property type="entry name" value="MFS general substrate transporter like domains"/>
    <property type="match status" value="2"/>
</dbReference>
<dbReference type="PANTHER" id="PTHR23506:SF35">
    <property type="entry name" value="MAJOR FACILITATOR SUPERFAMILY (MFS) PROFILE DOMAIN-CONTAINING PROTEIN-RELATED"/>
    <property type="match status" value="1"/>
</dbReference>
<feature type="transmembrane region" description="Helical" evidence="8">
    <location>
        <begin position="181"/>
        <end position="201"/>
    </location>
</feature>
<evidence type="ECO:0000256" key="8">
    <source>
        <dbReference type="SAM" id="Phobius"/>
    </source>
</evidence>
<keyword evidence="3" id="KW-0813">Transport</keyword>
<dbReference type="PRINTS" id="PR01035">
    <property type="entry name" value="TCRTETA"/>
</dbReference>
<comment type="subcellular location">
    <subcellularLocation>
        <location evidence="1">Membrane</location>
        <topology evidence="1">Multi-pass membrane protein</topology>
    </subcellularLocation>
</comment>
<evidence type="ECO:0000256" key="3">
    <source>
        <dbReference type="ARBA" id="ARBA00022448"/>
    </source>
</evidence>
<dbReference type="Proteomes" id="UP000630445">
    <property type="component" value="Unassembled WGS sequence"/>
</dbReference>
<protein>
    <recommendedName>
        <fullName evidence="9">Major facilitator superfamily (MFS) profile domain-containing protein</fullName>
    </recommendedName>
</protein>
<feature type="domain" description="Major facilitator superfamily (MFS) profile" evidence="9">
    <location>
        <begin position="22"/>
        <end position="463"/>
    </location>
</feature>
<feature type="transmembrane region" description="Helical" evidence="8">
    <location>
        <begin position="20"/>
        <end position="42"/>
    </location>
</feature>
<dbReference type="GO" id="GO:0016020">
    <property type="term" value="C:membrane"/>
    <property type="evidence" value="ECO:0007669"/>
    <property type="project" value="UniProtKB-SubCell"/>
</dbReference>
<feature type="transmembrane region" description="Helical" evidence="8">
    <location>
        <begin position="152"/>
        <end position="175"/>
    </location>
</feature>
<dbReference type="GO" id="GO:0022857">
    <property type="term" value="F:transmembrane transporter activity"/>
    <property type="evidence" value="ECO:0007669"/>
    <property type="project" value="InterPro"/>
</dbReference>
<feature type="transmembrane region" description="Helical" evidence="8">
    <location>
        <begin position="362"/>
        <end position="389"/>
    </location>
</feature>
<dbReference type="InterPro" id="IPR001958">
    <property type="entry name" value="Tet-R_TetA/multi-R_MdtG-like"/>
</dbReference>
<feature type="transmembrane region" description="Helical" evidence="8">
    <location>
        <begin position="298"/>
        <end position="318"/>
    </location>
</feature>
<proteinExistence type="inferred from homology"/>
<dbReference type="SUPFAM" id="SSF103473">
    <property type="entry name" value="MFS general substrate transporter"/>
    <property type="match status" value="1"/>
</dbReference>
<dbReference type="AlphaFoldDB" id="A0A8H6QAB0"/>
<organism evidence="11 13">
    <name type="scientific">Aspergillus hiratsukae</name>
    <dbReference type="NCBI Taxonomy" id="1194566"/>
    <lineage>
        <taxon>Eukaryota</taxon>
        <taxon>Fungi</taxon>
        <taxon>Dikarya</taxon>
        <taxon>Ascomycota</taxon>
        <taxon>Pezizomycotina</taxon>
        <taxon>Eurotiomycetes</taxon>
        <taxon>Eurotiomycetidae</taxon>
        <taxon>Eurotiales</taxon>
        <taxon>Aspergillaceae</taxon>
        <taxon>Aspergillus</taxon>
        <taxon>Aspergillus subgen. Fumigati</taxon>
    </lineage>
</organism>
<name>A0A8H6QAB0_9EURO</name>
<dbReference type="InterPro" id="IPR011701">
    <property type="entry name" value="MFS"/>
</dbReference>
<dbReference type="PANTHER" id="PTHR23506">
    <property type="entry name" value="GH10249P"/>
    <property type="match status" value="1"/>
</dbReference>
<feature type="transmembrane region" description="Helical" evidence="8">
    <location>
        <begin position="62"/>
        <end position="81"/>
    </location>
</feature>
<feature type="region of interest" description="Disordered" evidence="7">
    <location>
        <begin position="211"/>
        <end position="239"/>
    </location>
</feature>
<keyword evidence="12" id="KW-1185">Reference proteome</keyword>
<dbReference type="OrthoDB" id="5086884at2759"/>
<evidence type="ECO:0000256" key="7">
    <source>
        <dbReference type="SAM" id="MobiDB-lite"/>
    </source>
</evidence>
<reference evidence="11" key="1">
    <citation type="submission" date="2020-06" db="EMBL/GenBank/DDBJ databases">
        <title>Draft genome sequences of strains closely related to Aspergillus parafelis and Aspergillus hiratsukae.</title>
        <authorList>
            <person name="Dos Santos R.A.C."/>
            <person name="Rivero-Menendez O."/>
            <person name="Steenwyk J.L."/>
            <person name="Mead M.E."/>
            <person name="Goldman G.H."/>
            <person name="Alastruey-Izquierdo A."/>
            <person name="Rokas A."/>
        </authorList>
    </citation>
    <scope>NUCLEOTIDE SEQUENCE</scope>
    <source>
        <strain evidence="10">CNM-CM5793</strain>
        <strain evidence="11">CNM-CM6106</strain>
    </source>
</reference>
<dbReference type="CDD" id="cd17325">
    <property type="entry name" value="MFS_MdtG_SLC18_like"/>
    <property type="match status" value="1"/>
</dbReference>
<evidence type="ECO:0000259" key="9">
    <source>
        <dbReference type="PROSITE" id="PS50850"/>
    </source>
</evidence>
<evidence type="ECO:0000313" key="13">
    <source>
        <dbReference type="Proteomes" id="UP000662466"/>
    </source>
</evidence>
<feature type="transmembrane region" description="Helical" evidence="8">
    <location>
        <begin position="409"/>
        <end position="431"/>
    </location>
</feature>
<comment type="similarity">
    <text evidence="2">Belongs to the major facilitator superfamily. Vesicular transporter family.</text>
</comment>
<evidence type="ECO:0000256" key="4">
    <source>
        <dbReference type="ARBA" id="ARBA00022692"/>
    </source>
</evidence>
<feature type="transmembrane region" description="Helical" evidence="8">
    <location>
        <begin position="325"/>
        <end position="342"/>
    </location>
</feature>
<gene>
    <name evidence="10" type="ORF">CNMCM5793_008541</name>
    <name evidence="11" type="ORF">CNMCM6106_004316</name>
</gene>
<dbReference type="PROSITE" id="PS50850">
    <property type="entry name" value="MFS"/>
    <property type="match status" value="1"/>
</dbReference>
<dbReference type="EMBL" id="JACBAF010002040">
    <property type="protein sequence ID" value="KAF7169391.1"/>
    <property type="molecule type" value="Genomic_DNA"/>
</dbReference>
<keyword evidence="6 8" id="KW-0472">Membrane</keyword>
<feature type="transmembrane region" description="Helical" evidence="8">
    <location>
        <begin position="93"/>
        <end position="113"/>
    </location>
</feature>
<evidence type="ECO:0000256" key="2">
    <source>
        <dbReference type="ARBA" id="ARBA00006829"/>
    </source>
</evidence>
<evidence type="ECO:0000256" key="5">
    <source>
        <dbReference type="ARBA" id="ARBA00022989"/>
    </source>
</evidence>
<accession>A0A8H6QAB0</accession>
<evidence type="ECO:0000313" key="12">
    <source>
        <dbReference type="Proteomes" id="UP000630445"/>
    </source>
</evidence>
<dbReference type="InterPro" id="IPR036259">
    <property type="entry name" value="MFS_trans_sf"/>
</dbReference>
<feature type="transmembrane region" description="Helical" evidence="8">
    <location>
        <begin position="261"/>
        <end position="278"/>
    </location>
</feature>
<feature type="transmembrane region" description="Helical" evidence="8">
    <location>
        <begin position="119"/>
        <end position="140"/>
    </location>
</feature>
<dbReference type="EMBL" id="JACBAD010002056">
    <property type="protein sequence ID" value="KAF7118905.1"/>
    <property type="molecule type" value="Genomic_DNA"/>
</dbReference>
<dbReference type="Pfam" id="PF07690">
    <property type="entry name" value="MFS_1"/>
    <property type="match status" value="1"/>
</dbReference>
<comment type="caution">
    <text evidence="11">The sequence shown here is derived from an EMBL/GenBank/DDBJ whole genome shotgun (WGS) entry which is preliminary data.</text>
</comment>
<evidence type="ECO:0000256" key="1">
    <source>
        <dbReference type="ARBA" id="ARBA00004141"/>
    </source>
</evidence>
<sequence>MNLVSVREAQWGQQWRSSSWFIVAAMAMALFTDTFLYTFLVPILPYVVEDRLGLDSSLTQRISFALLSESAAVAVVLNPFIGHYADKSASKRVWLLSALVAALLGSAYLALATSVVHIFIGRFIQAIASSFMWVVGYATIADNVDPNRMGMIYGFISVAAAVGLSAGPMVSGVLFKIGGYWTAWASAFAILLVDIVLRLLMLENSRRKREKQSDSSLADDGAPLLHPDDDTSTASRPAVPETIEEKTGLQYYVYMFRHRRFVSGVLGYFVFAILISSFDTTLPLHVRDAFNWDSMPAGLMFLALQGPGIALSPLCGWLKDRVGTRIPTTVGFLGLAPLMWLLGVPGDKRFPWANEGQRGQIIYAVDVTAVGIVSVLLNGVGVLEATATVEEIEKRHPGVFGPNGGFSRAMSICSMSWTIGAFFGPIISGYMAEHIGYYEMTSTIAAICAASAVNTYLNLRPKAHLNHGSLEPDPLPVDFGNGSEGPGADEWNFCPINGRALALMETNYLIIPAISHVPEENSSSFNPWMQN</sequence>
<keyword evidence="5 8" id="KW-1133">Transmembrane helix</keyword>
<dbReference type="InterPro" id="IPR020846">
    <property type="entry name" value="MFS_dom"/>
</dbReference>
<evidence type="ECO:0000256" key="6">
    <source>
        <dbReference type="ARBA" id="ARBA00023136"/>
    </source>
</evidence>
<evidence type="ECO:0000313" key="11">
    <source>
        <dbReference type="EMBL" id="KAF7169391.1"/>
    </source>
</evidence>
<feature type="transmembrane region" description="Helical" evidence="8">
    <location>
        <begin position="437"/>
        <end position="457"/>
    </location>
</feature>
<dbReference type="InterPro" id="IPR050930">
    <property type="entry name" value="MFS_Vesicular_Transporter"/>
</dbReference>
<keyword evidence="4 8" id="KW-0812">Transmembrane</keyword>
<evidence type="ECO:0000313" key="10">
    <source>
        <dbReference type="EMBL" id="KAF7118905.1"/>
    </source>
</evidence>
<dbReference type="Proteomes" id="UP000662466">
    <property type="component" value="Unassembled WGS sequence"/>
</dbReference>